<dbReference type="Gene3D" id="3.30.70.1230">
    <property type="entry name" value="Nucleotide cyclase"/>
    <property type="match status" value="1"/>
</dbReference>
<dbReference type="EC" id="4.6.1.2" evidence="3"/>
<dbReference type="SUPFAM" id="SSF56112">
    <property type="entry name" value="Protein kinase-like (PK-like)"/>
    <property type="match status" value="1"/>
</dbReference>
<feature type="compositionally biased region" description="Basic and acidic residues" evidence="11">
    <location>
        <begin position="570"/>
        <end position="589"/>
    </location>
</feature>
<dbReference type="Gene3D" id="1.10.510.10">
    <property type="entry name" value="Transferase(Phosphotransferase) domain 1"/>
    <property type="match status" value="1"/>
</dbReference>
<evidence type="ECO:0000313" key="14">
    <source>
        <dbReference type="EMBL" id="OQV18778.1"/>
    </source>
</evidence>
<dbReference type="Pfam" id="PF00211">
    <property type="entry name" value="Guanylate_cyc"/>
    <property type="match status" value="1"/>
</dbReference>
<feature type="region of interest" description="Disordered" evidence="11">
    <location>
        <begin position="562"/>
        <end position="589"/>
    </location>
</feature>
<evidence type="ECO:0000256" key="3">
    <source>
        <dbReference type="ARBA" id="ARBA00012202"/>
    </source>
</evidence>
<keyword evidence="15" id="KW-1185">Reference proteome</keyword>
<comment type="subcellular location">
    <subcellularLocation>
        <location evidence="2">Membrane</location>
        <topology evidence="2">Single-pass membrane protein</topology>
    </subcellularLocation>
</comment>
<dbReference type="SMART" id="SM00044">
    <property type="entry name" value="CYCc"/>
    <property type="match status" value="1"/>
</dbReference>
<dbReference type="SUPFAM" id="SSF55073">
    <property type="entry name" value="Nucleotide cyclase"/>
    <property type="match status" value="1"/>
</dbReference>
<keyword evidence="5" id="KW-0547">Nucleotide-binding</keyword>
<dbReference type="InterPro" id="IPR029787">
    <property type="entry name" value="Nucleotide_cyclase"/>
</dbReference>
<sequence>MHAVIDQALLDAEVESQIKFINTNPKFYSLSASNNTCDDVNVFSAVRGVVDLLAEGSGSLFGSATNLVGRMMVGPDCAETIKAATLLVGDSGHSSIQLSGRAELLYSVRDVGMIVRTSYSVYNIWYIFRKMAMEYNWTRFTALYDTHDKGSSIETVPGLHDAFQLMVRGGLVYGFAADDPRNRPSIPNATLEDVVCDLGNPPSATGERPAPPDANVTECLKNAKAKARIIILLMKPVYVRQFLIAAKGMNMTNSEYLYITTDFDHTRFINPPVPAWQQNDASDPIAKEAFRSLFVIGLDPFYETSEYQTLESKLKARGVQKMNYFYAAFYDAIMLYAAALRYTADDDDPVLRGYVANAATRGCNNFDPTNDTDSGVHDGDLDFTSCRTILHRGQFLLNAPLKTRNWTSGRLWLDSYADRISYLYLYAITDTQNGIYRMVAYYDPRGDKEIPGYGREDRVPYLPGITPDKPYFENQQNPIPWIGGAPTKSRPDCGYDGTEGPCQAEVPVLIVSLCISMTFLCVLIAVGYRYHKLAKVQAKTDREWIAHGRALSFQRHKRNEFSDDSPENYVDEKIPLHDGSVKDTEDGHSMGRSMGASIGRSMGQSMTGSMKRKFTMMGEHFGTWNRTVCVIRWTNRKKVSLTPQLIKDVRLVRKLDHENVAKFIGSCLEEDCVCVLYEMCEKGPLNLQFEGEAKAKLDWAIRLSWIKDIVSGMIYIHDSPVGPHTRLTSHCCFIDSRFVVKITDYGLPTLFTITVAELWMDKRNAFNANSQLWTCPEVIRADAEGVLEALRTKERDVYSFGIILQEIILRARPYSMYAQPSSAIIDEIRRGTMLEGKHFRPLFPKNCDAPAGLINLAQQCWAEDPTVRPLFDKVATQLRDIMRDRNMGEHTNVMDVFMQQMEETSHQLEVTVQEKEKALARQEVRSDEAYLEVFPKDVAELVMNFEDVEPILYQHATLLITDVVGFETLCTLSSPPEIIQLLEDYYKLLSAAYCQFKCFKIDHAGDTVLVTSGVSGESGRQGAKEIARLALRLMVEAKQFTIHYRPTEQLKLRIGVASGPLVMSVLQLTAPRYAICGNLLQTVRRLLVTSECLKIHVSASTKHLLDSYMAFQFKQSSASPVPVSHDSAVQSFWLVNEEGNAELKARRMLQMEGLDIKEDEL</sequence>
<keyword evidence="4" id="KW-0812">Transmembrane</keyword>
<dbReference type="Pfam" id="PF01094">
    <property type="entry name" value="ANF_receptor"/>
    <property type="match status" value="1"/>
</dbReference>
<dbReference type="GO" id="GO:0007168">
    <property type="term" value="P:receptor guanylyl cyclase signaling pathway"/>
    <property type="evidence" value="ECO:0007669"/>
    <property type="project" value="TreeGrafter"/>
</dbReference>
<dbReference type="InterPro" id="IPR000719">
    <property type="entry name" value="Prot_kinase_dom"/>
</dbReference>
<evidence type="ECO:0000256" key="6">
    <source>
        <dbReference type="ARBA" id="ARBA00022989"/>
    </source>
</evidence>
<dbReference type="CDD" id="cd06352">
    <property type="entry name" value="PBP1_NPR_GC-like"/>
    <property type="match status" value="1"/>
</dbReference>
<accession>A0A1W0WU94</accession>
<name>A0A1W0WU94_HYPEX</name>
<keyword evidence="7" id="KW-0472">Membrane</keyword>
<dbReference type="GO" id="GO:0005524">
    <property type="term" value="F:ATP binding"/>
    <property type="evidence" value="ECO:0007669"/>
    <property type="project" value="InterPro"/>
</dbReference>
<dbReference type="InterPro" id="IPR001828">
    <property type="entry name" value="ANF_lig-bd_rcpt"/>
</dbReference>
<dbReference type="InterPro" id="IPR001245">
    <property type="entry name" value="Ser-Thr/Tyr_kinase_cat_dom"/>
</dbReference>
<dbReference type="PANTHER" id="PTHR11920">
    <property type="entry name" value="GUANYLYL CYCLASE"/>
    <property type="match status" value="1"/>
</dbReference>
<feature type="domain" description="Guanylate cyclase" evidence="13">
    <location>
        <begin position="957"/>
        <end position="1087"/>
    </location>
</feature>
<dbReference type="Pfam" id="PF07714">
    <property type="entry name" value="PK_Tyr_Ser-Thr"/>
    <property type="match status" value="1"/>
</dbReference>
<dbReference type="Gene3D" id="3.40.50.2300">
    <property type="match status" value="1"/>
</dbReference>
<evidence type="ECO:0000259" key="12">
    <source>
        <dbReference type="PROSITE" id="PS50011"/>
    </source>
</evidence>
<dbReference type="InterPro" id="IPR028082">
    <property type="entry name" value="Peripla_BP_I"/>
</dbReference>
<dbReference type="InterPro" id="IPR001054">
    <property type="entry name" value="A/G_cyclase"/>
</dbReference>
<feature type="domain" description="Protein kinase" evidence="12">
    <location>
        <begin position="596"/>
        <end position="882"/>
    </location>
</feature>
<dbReference type="GO" id="GO:0005886">
    <property type="term" value="C:plasma membrane"/>
    <property type="evidence" value="ECO:0007669"/>
    <property type="project" value="TreeGrafter"/>
</dbReference>
<dbReference type="GO" id="GO:0004672">
    <property type="term" value="F:protein kinase activity"/>
    <property type="evidence" value="ECO:0007669"/>
    <property type="project" value="InterPro"/>
</dbReference>
<evidence type="ECO:0000256" key="10">
    <source>
        <dbReference type="ARBA" id="ARBA00023293"/>
    </source>
</evidence>
<gene>
    <name evidence="14" type="ORF">BV898_07215</name>
</gene>
<evidence type="ECO:0000259" key="13">
    <source>
        <dbReference type="PROSITE" id="PS50125"/>
    </source>
</evidence>
<dbReference type="GO" id="GO:0004383">
    <property type="term" value="F:guanylate cyclase activity"/>
    <property type="evidence" value="ECO:0007669"/>
    <property type="project" value="UniProtKB-EC"/>
</dbReference>
<dbReference type="SUPFAM" id="SSF53822">
    <property type="entry name" value="Periplasmic binding protein-like I"/>
    <property type="match status" value="1"/>
</dbReference>
<evidence type="ECO:0000256" key="5">
    <source>
        <dbReference type="ARBA" id="ARBA00022741"/>
    </source>
</evidence>
<dbReference type="GO" id="GO:0001653">
    <property type="term" value="F:peptide receptor activity"/>
    <property type="evidence" value="ECO:0007669"/>
    <property type="project" value="TreeGrafter"/>
</dbReference>
<proteinExistence type="predicted"/>
<evidence type="ECO:0000256" key="9">
    <source>
        <dbReference type="ARBA" id="ARBA00023239"/>
    </source>
</evidence>
<organism evidence="14 15">
    <name type="scientific">Hypsibius exemplaris</name>
    <name type="common">Freshwater tardigrade</name>
    <dbReference type="NCBI Taxonomy" id="2072580"/>
    <lineage>
        <taxon>Eukaryota</taxon>
        <taxon>Metazoa</taxon>
        <taxon>Ecdysozoa</taxon>
        <taxon>Tardigrada</taxon>
        <taxon>Eutardigrada</taxon>
        <taxon>Parachela</taxon>
        <taxon>Hypsibioidea</taxon>
        <taxon>Hypsibiidae</taxon>
        <taxon>Hypsibius</taxon>
    </lineage>
</organism>
<evidence type="ECO:0000256" key="4">
    <source>
        <dbReference type="ARBA" id="ARBA00022692"/>
    </source>
</evidence>
<dbReference type="GO" id="GO:0004016">
    <property type="term" value="F:adenylate cyclase activity"/>
    <property type="evidence" value="ECO:0007669"/>
    <property type="project" value="TreeGrafter"/>
</dbReference>
<dbReference type="Proteomes" id="UP000192578">
    <property type="component" value="Unassembled WGS sequence"/>
</dbReference>
<dbReference type="GO" id="GO:0035556">
    <property type="term" value="P:intracellular signal transduction"/>
    <property type="evidence" value="ECO:0007669"/>
    <property type="project" value="InterPro"/>
</dbReference>
<evidence type="ECO:0000313" key="15">
    <source>
        <dbReference type="Proteomes" id="UP000192578"/>
    </source>
</evidence>
<dbReference type="PROSITE" id="PS50125">
    <property type="entry name" value="GUANYLATE_CYCLASE_2"/>
    <property type="match status" value="1"/>
</dbReference>
<dbReference type="PROSITE" id="PS50011">
    <property type="entry name" value="PROTEIN_KINASE_DOM"/>
    <property type="match status" value="1"/>
</dbReference>
<protein>
    <recommendedName>
        <fullName evidence="3">guanylate cyclase</fullName>
        <ecNumber evidence="3">4.6.1.2</ecNumber>
    </recommendedName>
</protein>
<keyword evidence="6" id="KW-1133">Transmembrane helix</keyword>
<evidence type="ECO:0000256" key="2">
    <source>
        <dbReference type="ARBA" id="ARBA00004167"/>
    </source>
</evidence>
<dbReference type="OrthoDB" id="1890790at2759"/>
<dbReference type="EMBL" id="MTYJ01000046">
    <property type="protein sequence ID" value="OQV18778.1"/>
    <property type="molecule type" value="Genomic_DNA"/>
</dbReference>
<evidence type="ECO:0000256" key="1">
    <source>
        <dbReference type="ARBA" id="ARBA00001436"/>
    </source>
</evidence>
<dbReference type="PANTHER" id="PTHR11920:SF494">
    <property type="entry name" value="ATRIAL NATRIURETIC PEPTIDE RECEPTOR 2"/>
    <property type="match status" value="1"/>
</dbReference>
<keyword evidence="8" id="KW-0325">Glycoprotein</keyword>
<keyword evidence="10" id="KW-0141">cGMP biosynthesis</keyword>
<dbReference type="InterPro" id="IPR050401">
    <property type="entry name" value="Cyclic_nucleotide_synthase"/>
</dbReference>
<dbReference type="AlphaFoldDB" id="A0A1W0WU94"/>
<reference evidence="15" key="1">
    <citation type="submission" date="2017-01" db="EMBL/GenBank/DDBJ databases">
        <title>Comparative genomics of anhydrobiosis in the tardigrade Hypsibius dujardini.</title>
        <authorList>
            <person name="Yoshida Y."/>
            <person name="Koutsovoulos G."/>
            <person name="Laetsch D."/>
            <person name="Stevens L."/>
            <person name="Kumar S."/>
            <person name="Horikawa D."/>
            <person name="Ishino K."/>
            <person name="Komine S."/>
            <person name="Tomita M."/>
            <person name="Blaxter M."/>
            <person name="Arakawa K."/>
        </authorList>
    </citation>
    <scope>NUCLEOTIDE SEQUENCE [LARGE SCALE GENOMIC DNA]</scope>
    <source>
        <strain evidence="15">Z151</strain>
    </source>
</reference>
<dbReference type="CDD" id="cd07302">
    <property type="entry name" value="CHD"/>
    <property type="match status" value="1"/>
</dbReference>
<evidence type="ECO:0000256" key="11">
    <source>
        <dbReference type="SAM" id="MobiDB-lite"/>
    </source>
</evidence>
<keyword evidence="9" id="KW-0456">Lyase</keyword>
<evidence type="ECO:0000256" key="8">
    <source>
        <dbReference type="ARBA" id="ARBA00023180"/>
    </source>
</evidence>
<dbReference type="InterPro" id="IPR011009">
    <property type="entry name" value="Kinase-like_dom_sf"/>
</dbReference>
<comment type="caution">
    <text evidence="14">The sequence shown here is derived from an EMBL/GenBank/DDBJ whole genome shotgun (WGS) entry which is preliminary data.</text>
</comment>
<keyword evidence="14" id="KW-0675">Receptor</keyword>
<comment type="catalytic activity">
    <reaction evidence="1">
        <text>GTP = 3',5'-cyclic GMP + diphosphate</text>
        <dbReference type="Rhea" id="RHEA:13665"/>
        <dbReference type="ChEBI" id="CHEBI:33019"/>
        <dbReference type="ChEBI" id="CHEBI:37565"/>
        <dbReference type="ChEBI" id="CHEBI:57746"/>
        <dbReference type="EC" id="4.6.1.2"/>
    </reaction>
</comment>
<evidence type="ECO:0000256" key="7">
    <source>
        <dbReference type="ARBA" id="ARBA00023136"/>
    </source>
</evidence>